<dbReference type="EMBL" id="CAXIEN010000434">
    <property type="protein sequence ID" value="CAL1297651.1"/>
    <property type="molecule type" value="Genomic_DNA"/>
</dbReference>
<comment type="caution">
    <text evidence="1">The sequence shown here is derived from an EMBL/GenBank/DDBJ whole genome shotgun (WGS) entry which is preliminary data.</text>
</comment>
<reference evidence="1 2" key="1">
    <citation type="submission" date="2024-04" db="EMBL/GenBank/DDBJ databases">
        <authorList>
            <person name="Rising A."/>
            <person name="Reimegard J."/>
            <person name="Sonavane S."/>
            <person name="Akerstrom W."/>
            <person name="Nylinder S."/>
            <person name="Hedman E."/>
            <person name="Kallberg Y."/>
        </authorList>
    </citation>
    <scope>NUCLEOTIDE SEQUENCE [LARGE SCALE GENOMIC DNA]</scope>
</reference>
<dbReference type="AlphaFoldDB" id="A0AAV2BPF6"/>
<proteinExistence type="predicted"/>
<dbReference type="Proteomes" id="UP001497382">
    <property type="component" value="Unassembled WGS sequence"/>
</dbReference>
<feature type="non-terminal residue" evidence="1">
    <location>
        <position position="73"/>
    </location>
</feature>
<protein>
    <submittedName>
        <fullName evidence="1">Uncharacterized protein</fullName>
    </submittedName>
</protein>
<evidence type="ECO:0000313" key="2">
    <source>
        <dbReference type="Proteomes" id="UP001497382"/>
    </source>
</evidence>
<accession>A0AAV2BPF6</accession>
<feature type="non-terminal residue" evidence="1">
    <location>
        <position position="1"/>
    </location>
</feature>
<gene>
    <name evidence="1" type="ORF">LARSCL_LOCUS20423</name>
</gene>
<organism evidence="1 2">
    <name type="scientific">Larinioides sclopetarius</name>
    <dbReference type="NCBI Taxonomy" id="280406"/>
    <lineage>
        <taxon>Eukaryota</taxon>
        <taxon>Metazoa</taxon>
        <taxon>Ecdysozoa</taxon>
        <taxon>Arthropoda</taxon>
        <taxon>Chelicerata</taxon>
        <taxon>Arachnida</taxon>
        <taxon>Araneae</taxon>
        <taxon>Araneomorphae</taxon>
        <taxon>Entelegynae</taxon>
        <taxon>Araneoidea</taxon>
        <taxon>Araneidae</taxon>
        <taxon>Larinioides</taxon>
    </lineage>
</organism>
<name>A0AAV2BPF6_9ARAC</name>
<keyword evidence="2" id="KW-1185">Reference proteome</keyword>
<evidence type="ECO:0000313" key="1">
    <source>
        <dbReference type="EMBL" id="CAL1297651.1"/>
    </source>
</evidence>
<sequence>SIVSVSFSGSSHSVVSSDSLNCVELKLLSIGNAASALKSVKPIKTNFSQIGTEEEIFGDMNEKIYCDSYQHLM</sequence>